<dbReference type="Proteomes" id="UP000616547">
    <property type="component" value="Unassembled WGS sequence"/>
</dbReference>
<sequence>MDTQIALHQPNFQVKCVIIGKGKRALLQQDSLYWPASKAVTVSEQKDVPNCAKLKS</sequence>
<evidence type="ECO:0000313" key="1">
    <source>
        <dbReference type="EMBL" id="GHW00321.1"/>
    </source>
</evidence>
<reference evidence="2" key="1">
    <citation type="submission" date="2021-01" db="EMBL/GenBank/DDBJ databases">
        <title>Draft genome sequence of Nasalis larvatus strain YZ03.</title>
        <authorList>
            <person name="Suzuki-Hashido N."/>
            <person name="Tsuchida S."/>
            <person name="Hayakawa T."/>
        </authorList>
    </citation>
    <scope>NUCLEOTIDE SEQUENCE [LARGE SCALE GENOMIC DNA]</scope>
    <source>
        <strain evidence="2">YZ03</strain>
    </source>
</reference>
<evidence type="ECO:0000313" key="2">
    <source>
        <dbReference type="Proteomes" id="UP000616547"/>
    </source>
</evidence>
<name>A0ABQ3W4F2_9LACO</name>
<comment type="caution">
    <text evidence="1">The sequence shown here is derived from an EMBL/GenBank/DDBJ whole genome shotgun (WGS) entry which is preliminary data.</text>
</comment>
<protein>
    <submittedName>
        <fullName evidence="1">Uncharacterized protein</fullName>
    </submittedName>
</protein>
<gene>
    <name evidence="1" type="ORF">lacNasYZ03_00080</name>
</gene>
<keyword evidence="2" id="KW-1185">Reference proteome</keyword>
<dbReference type="EMBL" id="BOCI01000013">
    <property type="protein sequence ID" value="GHW00321.1"/>
    <property type="molecule type" value="Genomic_DNA"/>
</dbReference>
<organism evidence="1 2">
    <name type="scientific">Lactobacillus nasalidis</name>
    <dbReference type="NCBI Taxonomy" id="2797258"/>
    <lineage>
        <taxon>Bacteria</taxon>
        <taxon>Bacillati</taxon>
        <taxon>Bacillota</taxon>
        <taxon>Bacilli</taxon>
        <taxon>Lactobacillales</taxon>
        <taxon>Lactobacillaceae</taxon>
        <taxon>Lactobacillus</taxon>
    </lineage>
</organism>
<accession>A0ABQ3W4F2</accession>
<proteinExistence type="predicted"/>